<dbReference type="EMBL" id="HBUF01347950">
    <property type="protein sequence ID" value="CAG6711238.1"/>
    <property type="molecule type" value="Transcribed_RNA"/>
</dbReference>
<proteinExistence type="predicted"/>
<evidence type="ECO:0000256" key="1">
    <source>
        <dbReference type="SAM" id="MobiDB-lite"/>
    </source>
</evidence>
<sequence length="608" mass="70498">MKRYHLPGLFDDAGPPPRRGFGPPHRGGFGAPPARYGQPFNYGRPHDYDDYGPPSFPRRGELPMSPFLQRMMRDDYDDPMGPKEKILRDLGASVLTSLKQGRKLSDNPFVREKIETLIEVEAVGGGPPPLPARGPYSRYDSFYETNFLPPRLPMPPVPPASFGKPLPHSELYSQQFLRIGHDRDPNRVYASERELRQYLNMEKKIADMNRGLITKLKNTFSFEIRHCKDRKRKEWLLSNITKINKKSKPKNASTTPIDNELKPKRKESARKKEKKRLRDKRPPKSFEDRRIINYLKSLLFDMAGEEDKEHVVLVLRSIHFNTNMIQCLMSECKTFLDQKFGTGNDSVVINKKLSYLTARHQRHIEDSRLHLLAKNLKDAANDIEDSNYELYNALLSGQKEDPTYFATSETYITEPHKTQDEFIVDFKYDFVKFAFEQFDFKVVDNFCITKDRRKRINFFMNNGFLASLIVLVGKGQPAKLPEAALKYVTGMDLPCKQGAQKVDEKLFAKAKQRDSLVQTNPLDFTAQRPKLTEDMVELFGQCVKVFDEKASIIKLKLVDYTPYIRLDAEHKLYVFREIMKFVYLQCIESISNNVDPFTKEYTPMDKDE</sequence>
<feature type="compositionally biased region" description="Basic residues" evidence="1">
    <location>
        <begin position="263"/>
        <end position="279"/>
    </location>
</feature>
<accession>A0A8D9BVK9</accession>
<dbReference type="EMBL" id="HBUF01074301">
    <property type="protein sequence ID" value="CAG6630634.1"/>
    <property type="molecule type" value="Transcribed_RNA"/>
</dbReference>
<feature type="region of interest" description="Disordered" evidence="1">
    <location>
        <begin position="246"/>
        <end position="284"/>
    </location>
</feature>
<dbReference type="EMBL" id="HBUF01347953">
    <property type="protein sequence ID" value="CAG6711251.1"/>
    <property type="molecule type" value="Transcribed_RNA"/>
</dbReference>
<protein>
    <submittedName>
        <fullName evidence="2">Uncharacterized protein</fullName>
    </submittedName>
</protein>
<reference evidence="2" key="1">
    <citation type="submission" date="2021-05" db="EMBL/GenBank/DDBJ databases">
        <authorList>
            <person name="Alioto T."/>
            <person name="Alioto T."/>
            <person name="Gomez Garrido J."/>
        </authorList>
    </citation>
    <scope>NUCLEOTIDE SEQUENCE</scope>
</reference>
<organism evidence="2">
    <name type="scientific">Cacopsylla melanoneura</name>
    <dbReference type="NCBI Taxonomy" id="428564"/>
    <lineage>
        <taxon>Eukaryota</taxon>
        <taxon>Metazoa</taxon>
        <taxon>Ecdysozoa</taxon>
        <taxon>Arthropoda</taxon>
        <taxon>Hexapoda</taxon>
        <taxon>Insecta</taxon>
        <taxon>Pterygota</taxon>
        <taxon>Neoptera</taxon>
        <taxon>Paraneoptera</taxon>
        <taxon>Hemiptera</taxon>
        <taxon>Sternorrhyncha</taxon>
        <taxon>Psylloidea</taxon>
        <taxon>Psyllidae</taxon>
        <taxon>Psyllinae</taxon>
        <taxon>Cacopsylla</taxon>
    </lineage>
</organism>
<evidence type="ECO:0000313" key="2">
    <source>
        <dbReference type="EMBL" id="CAG6792243.1"/>
    </source>
</evidence>
<dbReference type="EMBL" id="HBUF01680487">
    <property type="protein sequence ID" value="CAG6792243.1"/>
    <property type="molecule type" value="Transcribed_RNA"/>
</dbReference>
<dbReference type="AlphaFoldDB" id="A0A8D9BVK9"/>
<feature type="region of interest" description="Disordered" evidence="1">
    <location>
        <begin position="1"/>
        <end position="38"/>
    </location>
</feature>
<dbReference type="EMBL" id="HBUF01074297">
    <property type="protein sequence ID" value="CAG6630612.1"/>
    <property type="molecule type" value="Transcribed_RNA"/>
</dbReference>
<name>A0A8D9BVK9_9HEMI</name>
<dbReference type="EMBL" id="HBUF01074295">
    <property type="protein sequence ID" value="CAG6630602.1"/>
    <property type="molecule type" value="Transcribed_RNA"/>
</dbReference>
<dbReference type="EMBL" id="HBUF01074299">
    <property type="protein sequence ID" value="CAG6630624.1"/>
    <property type="molecule type" value="Transcribed_RNA"/>
</dbReference>